<feature type="non-terminal residue" evidence="1">
    <location>
        <position position="1"/>
    </location>
</feature>
<organism evidence="1">
    <name type="scientific">marine sediment metagenome</name>
    <dbReference type="NCBI Taxonomy" id="412755"/>
    <lineage>
        <taxon>unclassified sequences</taxon>
        <taxon>metagenomes</taxon>
        <taxon>ecological metagenomes</taxon>
    </lineage>
</organism>
<gene>
    <name evidence="1" type="ORF">S12H4_37281</name>
</gene>
<dbReference type="EMBL" id="BARW01022315">
    <property type="protein sequence ID" value="GAI98045.1"/>
    <property type="molecule type" value="Genomic_DNA"/>
</dbReference>
<proteinExistence type="predicted"/>
<name>X1UDV0_9ZZZZ</name>
<protein>
    <submittedName>
        <fullName evidence="1">Uncharacterized protein</fullName>
    </submittedName>
</protein>
<accession>X1UDV0</accession>
<comment type="caution">
    <text evidence="1">The sequence shown here is derived from an EMBL/GenBank/DDBJ whole genome shotgun (WGS) entry which is preliminary data.</text>
</comment>
<reference evidence="1" key="1">
    <citation type="journal article" date="2014" name="Front. Microbiol.">
        <title>High frequency of phylogenetically diverse reductive dehalogenase-homologous genes in deep subseafloor sedimentary metagenomes.</title>
        <authorList>
            <person name="Kawai M."/>
            <person name="Futagami T."/>
            <person name="Toyoda A."/>
            <person name="Takaki Y."/>
            <person name="Nishi S."/>
            <person name="Hori S."/>
            <person name="Arai W."/>
            <person name="Tsubouchi T."/>
            <person name="Morono Y."/>
            <person name="Uchiyama I."/>
            <person name="Ito T."/>
            <person name="Fujiyama A."/>
            <person name="Inagaki F."/>
            <person name="Takami H."/>
        </authorList>
    </citation>
    <scope>NUCLEOTIDE SEQUENCE</scope>
    <source>
        <strain evidence="1">Expedition CK06-06</strain>
    </source>
</reference>
<dbReference type="AlphaFoldDB" id="X1UDV0"/>
<evidence type="ECO:0000313" key="1">
    <source>
        <dbReference type="EMBL" id="GAI98045.1"/>
    </source>
</evidence>
<sequence>PDIPSVKQTVVCMTSCGLVITDKHYFWGQTWGPSWTTAMGDTPGDAIRQRDLYFWQGGVIALAKEVGLADYSHQRAGYILPNTEYEGDMMFMLQLAP</sequence>